<reference evidence="5 6" key="1">
    <citation type="submission" date="2024-02" db="EMBL/GenBank/DDBJ databases">
        <title>First draft genome assembly of two strains of Seiridium cardinale.</title>
        <authorList>
            <person name="Emiliani G."/>
            <person name="Scali E."/>
        </authorList>
    </citation>
    <scope>NUCLEOTIDE SEQUENCE [LARGE SCALE GENOMIC DNA]</scope>
    <source>
        <strain evidence="5 6">BM-138-000479</strain>
    </source>
</reference>
<dbReference type="PANTHER" id="PTHR46237">
    <property type="entry name" value="CYTOCHROME B5 REDUCTASE 4 FAMILY MEMBER"/>
    <property type="match status" value="1"/>
</dbReference>
<comment type="caution">
    <text evidence="5">The sequence shown here is derived from an EMBL/GenBank/DDBJ whole genome shotgun (WGS) entry which is preliminary data.</text>
</comment>
<keyword evidence="3" id="KW-0408">Iron</keyword>
<evidence type="ECO:0000256" key="1">
    <source>
        <dbReference type="ARBA" id="ARBA00022617"/>
    </source>
</evidence>
<dbReference type="Proteomes" id="UP001465668">
    <property type="component" value="Unassembled WGS sequence"/>
</dbReference>
<evidence type="ECO:0000313" key="5">
    <source>
        <dbReference type="EMBL" id="KAK9774421.1"/>
    </source>
</evidence>
<dbReference type="Gene3D" id="3.10.120.10">
    <property type="entry name" value="Cytochrome b5-like heme/steroid binding domain"/>
    <property type="match status" value="1"/>
</dbReference>
<dbReference type="SUPFAM" id="SSF55856">
    <property type="entry name" value="Cytochrome b5-like heme/steroid binding domain"/>
    <property type="match status" value="1"/>
</dbReference>
<organism evidence="5 6">
    <name type="scientific">Seiridium cardinale</name>
    <dbReference type="NCBI Taxonomy" id="138064"/>
    <lineage>
        <taxon>Eukaryota</taxon>
        <taxon>Fungi</taxon>
        <taxon>Dikarya</taxon>
        <taxon>Ascomycota</taxon>
        <taxon>Pezizomycotina</taxon>
        <taxon>Sordariomycetes</taxon>
        <taxon>Xylariomycetidae</taxon>
        <taxon>Amphisphaeriales</taxon>
        <taxon>Sporocadaceae</taxon>
        <taxon>Seiridium</taxon>
    </lineage>
</organism>
<gene>
    <name evidence="5" type="ORF">SCAR479_09026</name>
</gene>
<sequence length="1171" mass="134449">MASTSEPLSPWATRFGVTEFRNWKDGKKHSNIAPVEPRLDPKYYADNTNVSIYGTDPASHKVKRPTNDELDQLFCTEQLQQRELIGLKSRQLGILNKRIYPMGSITGGHSRHDDNKKHVDAFMRGALPVREERWLDCFQKWRWFGINDLGVHDPKFTNWNVDNPAVWGNLRLSLELAYRIMKLMLIERDPWLDALFFGKLHRAEPSASGTAPRMTPYGEGETPNMDEDDLGLKFPDYSAGQGSRPSQRDFVEKFDQLSKYVIFSFTDEYDLHRTSLAQDAGSTTDWEGRVWDDQRSHQLVQINVMGLRGLQNGDMTLSERCVDWFHNAVTILHELMHAVWRQRALVEGAVYRRETRINEPWFEGEYHREIGFSFTNRIFGGHLKDIQVALRNTGQWYDGAPIGATVQDWPNPELATDYQAQNGAATIEPDASYWVDGQHLYKFYTPVFWISALLSRAFWQVTVKTYGSKALSCPKLLYTSTTVLAGDELLGTLMRHFSLRAIEVEIEAPTIRGDLEKIRDEFIDEERRWEADRPWYPGELSTWQKSPWGWTFARIQIDTYRYHYSKGHAEEAQLCAEDLFLAATTLINEDPDRFGVLWIFRALGLIMLGSLPLFFRDEEAIQNVGDRKLLPNRDGIRNYPRWANLDLSFEWWKPERDGFGPFNPDGLVVNHPYQYLMMADHYIYKANRPLPVETSWYKAVILTLTPLLRERRNESSDSWGNYRFQVPPYKPPPEWSYMNASEVLLHFTGNLDTSGFMPSPETRASVKFAQFKRAGRRRSRSVQPSESTPYFTVAEAADNQWIVQPDKAQGWNVYDIGKLFRRSELQRTQFSSLTVCDNHGYQLREGPEFSGEITFIRAMLETMNPRGKLLQHTQQAEIAEYDGVWGMPLWITYGGYIFDITSRINVAVNLFDLTNLFVAFAYRTSKERALLQKNPGGELVFDRNEDTNAKADLMRRLMPHRCGLLMPGKRPTHEYSDLYTFTPTSLRSFDSPNCGLYTAIHGFVYNLTEYGDFHPGGLNLLQSVSGRDATSEFDKYHDVGILHKDSYAHLRVGRMIEEREPGEVKADEVALHRHIFNVAGLFSEDPLLHNLLAPLFGTDATAILVNRKTEHQQIGDRLASVYNTCQKLVVAEFRLDSSVLNASSTIPGLGLPLAGNQQAVTRESYSTTCRS</sequence>
<dbReference type="InterPro" id="IPR051872">
    <property type="entry name" value="Cytochrome_b5/Flavoprotein_Rdt"/>
</dbReference>
<evidence type="ECO:0000313" key="6">
    <source>
        <dbReference type="Proteomes" id="UP001465668"/>
    </source>
</evidence>
<keyword evidence="6" id="KW-1185">Reference proteome</keyword>
<dbReference type="InterPro" id="IPR001199">
    <property type="entry name" value="Cyt_B5-like_heme/steroid-bd"/>
</dbReference>
<dbReference type="PANTHER" id="PTHR46237:SF1">
    <property type="entry name" value="CYTOCHROME B5 REDUCTASE 4"/>
    <property type="match status" value="1"/>
</dbReference>
<feature type="domain" description="Cytochrome b5 heme-binding" evidence="4">
    <location>
        <begin position="978"/>
        <end position="1065"/>
    </location>
</feature>
<name>A0ABR2XKR8_9PEZI</name>
<protein>
    <recommendedName>
        <fullName evidence="4">Cytochrome b5 heme-binding domain-containing protein</fullName>
    </recommendedName>
</protein>
<keyword evidence="1" id="KW-0349">Heme</keyword>
<evidence type="ECO:0000259" key="4">
    <source>
        <dbReference type="PROSITE" id="PS50255"/>
    </source>
</evidence>
<accession>A0ABR2XKR8</accession>
<evidence type="ECO:0000256" key="2">
    <source>
        <dbReference type="ARBA" id="ARBA00022723"/>
    </source>
</evidence>
<dbReference type="PROSITE" id="PS50255">
    <property type="entry name" value="CYTOCHROME_B5_2"/>
    <property type="match status" value="1"/>
</dbReference>
<dbReference type="SMART" id="SM01117">
    <property type="entry name" value="Cyt-b5"/>
    <property type="match status" value="1"/>
</dbReference>
<proteinExistence type="predicted"/>
<evidence type="ECO:0000256" key="3">
    <source>
        <dbReference type="ARBA" id="ARBA00023004"/>
    </source>
</evidence>
<dbReference type="InterPro" id="IPR036400">
    <property type="entry name" value="Cyt_B5-like_heme/steroid_sf"/>
</dbReference>
<dbReference type="Pfam" id="PF00173">
    <property type="entry name" value="Cyt-b5"/>
    <property type="match status" value="1"/>
</dbReference>
<keyword evidence="2" id="KW-0479">Metal-binding</keyword>
<dbReference type="EMBL" id="JARVKM010000042">
    <property type="protein sequence ID" value="KAK9774421.1"/>
    <property type="molecule type" value="Genomic_DNA"/>
</dbReference>